<accession>A0A498SQV5</accession>
<reference evidence="8 9" key="1">
    <citation type="submission" date="2018-08" db="EMBL/GenBank/DDBJ databases">
        <authorList>
            <person name="Laetsch R D."/>
            <person name="Stevens L."/>
            <person name="Kumar S."/>
            <person name="Blaxter L. M."/>
        </authorList>
    </citation>
    <scope>NUCLEOTIDE SEQUENCE [LARGE SCALE GENOMIC DNA]</scope>
</reference>
<dbReference type="GO" id="GO:0006891">
    <property type="term" value="P:intra-Golgi vesicle-mediated transport"/>
    <property type="evidence" value="ECO:0007669"/>
    <property type="project" value="InterPro"/>
</dbReference>
<comment type="similarity">
    <text evidence="2">Belongs to the COG1 family.</text>
</comment>
<dbReference type="Proteomes" id="UP000276991">
    <property type="component" value="Unassembled WGS sequence"/>
</dbReference>
<name>A0A498SQV5_ACAVI</name>
<gene>
    <name evidence="8" type="ORF">NAV_LOCUS5964</name>
</gene>
<evidence type="ECO:0000256" key="2">
    <source>
        <dbReference type="ARBA" id="ARBA00006653"/>
    </source>
</evidence>
<dbReference type="InterPro" id="IPR033370">
    <property type="entry name" value="COG1"/>
</dbReference>
<keyword evidence="6" id="KW-0333">Golgi apparatus</keyword>
<proteinExistence type="inferred from homology"/>
<organism evidence="8 9">
    <name type="scientific">Acanthocheilonema viteae</name>
    <name type="common">Filarial nematode worm</name>
    <name type="synonym">Dipetalonema viteae</name>
    <dbReference type="NCBI Taxonomy" id="6277"/>
    <lineage>
        <taxon>Eukaryota</taxon>
        <taxon>Metazoa</taxon>
        <taxon>Ecdysozoa</taxon>
        <taxon>Nematoda</taxon>
        <taxon>Chromadorea</taxon>
        <taxon>Rhabditida</taxon>
        <taxon>Spirurina</taxon>
        <taxon>Spiruromorpha</taxon>
        <taxon>Filarioidea</taxon>
        <taxon>Onchocercidae</taxon>
        <taxon>Acanthocheilonema</taxon>
    </lineage>
</organism>
<dbReference type="GO" id="GO:0015031">
    <property type="term" value="P:protein transport"/>
    <property type="evidence" value="ECO:0007669"/>
    <property type="project" value="UniProtKB-KW"/>
</dbReference>
<dbReference type="PANTHER" id="PTHR31658:SF0">
    <property type="entry name" value="CONSERVED OLIGOMERIC GOLGI COMPLEX SUBUNIT 1"/>
    <property type="match status" value="1"/>
</dbReference>
<dbReference type="GO" id="GO:0000139">
    <property type="term" value="C:Golgi membrane"/>
    <property type="evidence" value="ECO:0007669"/>
    <property type="project" value="UniProtKB-SubCell"/>
</dbReference>
<keyword evidence="9" id="KW-1185">Reference proteome</keyword>
<evidence type="ECO:0000256" key="1">
    <source>
        <dbReference type="ARBA" id="ARBA00004395"/>
    </source>
</evidence>
<keyword evidence="7" id="KW-0472">Membrane</keyword>
<protein>
    <recommendedName>
        <fullName evidence="3">Conserved oligomeric Golgi complex subunit 1</fullName>
    </recommendedName>
</protein>
<dbReference type="GO" id="GO:0017119">
    <property type="term" value="C:Golgi transport complex"/>
    <property type="evidence" value="ECO:0007669"/>
    <property type="project" value="InterPro"/>
</dbReference>
<dbReference type="AlphaFoldDB" id="A0A498SQV5"/>
<evidence type="ECO:0000313" key="9">
    <source>
        <dbReference type="Proteomes" id="UP000276991"/>
    </source>
</evidence>
<dbReference type="OrthoDB" id="46189at2759"/>
<keyword evidence="4" id="KW-0813">Transport</keyword>
<dbReference type="Pfam" id="PF08700">
    <property type="entry name" value="VPS51_Exo84_N"/>
    <property type="match status" value="1"/>
</dbReference>
<dbReference type="PANTHER" id="PTHR31658">
    <property type="entry name" value="CONSERVED OLIGOMERIC GOLGI COMPLEX SUBUNIT 1"/>
    <property type="match status" value="1"/>
</dbReference>
<evidence type="ECO:0000313" key="8">
    <source>
        <dbReference type="EMBL" id="VBB31173.1"/>
    </source>
</evidence>
<evidence type="ECO:0000256" key="4">
    <source>
        <dbReference type="ARBA" id="ARBA00022448"/>
    </source>
</evidence>
<evidence type="ECO:0000256" key="3">
    <source>
        <dbReference type="ARBA" id="ARBA00020978"/>
    </source>
</evidence>
<evidence type="ECO:0000256" key="5">
    <source>
        <dbReference type="ARBA" id="ARBA00022927"/>
    </source>
</evidence>
<keyword evidence="5" id="KW-0653">Protein transport</keyword>
<evidence type="ECO:0000256" key="6">
    <source>
        <dbReference type="ARBA" id="ARBA00023034"/>
    </source>
</evidence>
<dbReference type="STRING" id="6277.A0A498SQV5"/>
<sequence length="784" mass="88975">MNVERLMQDLSIDQLQDIYSKLCVEVEEKKEEMRQMVGRRYRDVLDASNSVRHVMQIADSLVQSVHVVRNAEIDRPFSTERSISSARLCRISALLKLYLLIGESDPLSDTFILVLTEMLHRNLSTDIIQLKKFSRLIHQMSPKLIRIRLKLEDEFVNSLGTLSDTKETLNQLAAITILKNCSSKDLLDIFIDQKITAIKKALNSSLSLIDLVWQVRQTFECLKHIFVDGRLAMVLQAISSPLWIPKIMEIMMCDEILYFGKCIKAEVTETNDYCRQLSLVPIDENSLFSHCNSFLDSVCSASHNIVKLKCDVMESTSSLIGFIKVLLEAFDENWPLIGDSTAVYQQFLGNMIVERFRELIINELSVLERSFLDKIPNILCHPPALFKKRTPKLDSLLATGVSQELMSIVKEFDDGLHSLLDFIKEYEIIGKEQAVNQLRDQFSVALSEMLKRLCAVVNEFSDDSSNGSHSDRALCMARVYIALMQSCNSSISLSMSKNMERIVECARMLCASAEKSFCAYLDVLIEDCAEETEVRKLAEVHDDPFIFISYLQEFEKLELPEVGIVEVPVQINRILYSFLYDLCQKISNDSIGYLCTRNIRSHISQHLEQLLLSVYSVIAHSNVELSSRIAMQYLFDIRFLNIILPNGGMRSLIPLLEAKLDPFDLNLVSSPLGKNARIAAQRYSIIFAHLLSDVIINKELSLSPSYSTVVDIIPRLSDAPRLTHIPRLTKNTKLDDMPSATGIAAVRKKESRTQQQQQLGSIKATPSLSSFYKISTSWFGNSQN</sequence>
<dbReference type="EMBL" id="UPTC01001132">
    <property type="protein sequence ID" value="VBB31173.1"/>
    <property type="molecule type" value="Genomic_DNA"/>
</dbReference>
<comment type="subcellular location">
    <subcellularLocation>
        <location evidence="1">Golgi apparatus membrane</location>
        <topology evidence="1">Peripheral membrane protein</topology>
    </subcellularLocation>
</comment>
<evidence type="ECO:0000256" key="7">
    <source>
        <dbReference type="ARBA" id="ARBA00023136"/>
    </source>
</evidence>